<dbReference type="CDD" id="cd05930">
    <property type="entry name" value="A_NRPS"/>
    <property type="match status" value="2"/>
</dbReference>
<dbReference type="Gene3D" id="3.30.559.30">
    <property type="entry name" value="Nonribosomal peptide synthetase, condensation domain"/>
    <property type="match status" value="4"/>
</dbReference>
<dbReference type="PROSITE" id="PS00455">
    <property type="entry name" value="AMP_BINDING"/>
    <property type="match status" value="3"/>
</dbReference>
<dbReference type="SMART" id="SM00823">
    <property type="entry name" value="PKS_PP"/>
    <property type="match status" value="3"/>
</dbReference>
<dbReference type="GO" id="GO:0017000">
    <property type="term" value="P:antibiotic biosynthetic process"/>
    <property type="evidence" value="ECO:0007669"/>
    <property type="project" value="UniProtKB-KW"/>
</dbReference>
<dbReference type="Pfam" id="PF00975">
    <property type="entry name" value="Thioesterase"/>
    <property type="match status" value="1"/>
</dbReference>
<evidence type="ECO:0000256" key="5">
    <source>
        <dbReference type="ARBA" id="ARBA00023194"/>
    </source>
</evidence>
<dbReference type="Gene3D" id="3.40.50.980">
    <property type="match status" value="4"/>
</dbReference>
<protein>
    <submittedName>
        <fullName evidence="8">Non-ribosomal peptide synthetase</fullName>
    </submittedName>
</protein>
<feature type="region of interest" description="Disordered" evidence="6">
    <location>
        <begin position="1982"/>
        <end position="2004"/>
    </location>
</feature>
<dbReference type="PANTHER" id="PTHR45527">
    <property type="entry name" value="NONRIBOSOMAL PEPTIDE SYNTHETASE"/>
    <property type="match status" value="1"/>
</dbReference>
<dbReference type="PROSITE" id="PS50075">
    <property type="entry name" value="CARRIER"/>
    <property type="match status" value="3"/>
</dbReference>
<dbReference type="PANTHER" id="PTHR45527:SF1">
    <property type="entry name" value="FATTY ACID SYNTHASE"/>
    <property type="match status" value="1"/>
</dbReference>
<dbReference type="InterPro" id="IPR020845">
    <property type="entry name" value="AMP-binding_CS"/>
</dbReference>
<dbReference type="InterPro" id="IPR009081">
    <property type="entry name" value="PP-bd_ACP"/>
</dbReference>
<dbReference type="InterPro" id="IPR001242">
    <property type="entry name" value="Condensation_dom"/>
</dbReference>
<feature type="domain" description="Carrier" evidence="7">
    <location>
        <begin position="950"/>
        <end position="1025"/>
    </location>
</feature>
<dbReference type="InterPro" id="IPR029058">
    <property type="entry name" value="AB_hydrolase_fold"/>
</dbReference>
<dbReference type="NCBIfam" id="TIGR01720">
    <property type="entry name" value="NRPS-para261"/>
    <property type="match status" value="1"/>
</dbReference>
<dbReference type="FunFam" id="3.30.559.10:FF:000012">
    <property type="entry name" value="Non-ribosomal peptide synthetase"/>
    <property type="match status" value="1"/>
</dbReference>
<dbReference type="InterPro" id="IPR045851">
    <property type="entry name" value="AMP-bd_C_sf"/>
</dbReference>
<dbReference type="FunFam" id="1.10.1200.10:FF:000016">
    <property type="entry name" value="Non-ribosomal peptide synthase"/>
    <property type="match status" value="1"/>
</dbReference>
<dbReference type="Pfam" id="PF13193">
    <property type="entry name" value="AMP-binding_C"/>
    <property type="match status" value="3"/>
</dbReference>
<dbReference type="CDD" id="cd19540">
    <property type="entry name" value="LCL_NRPS-like"/>
    <property type="match status" value="1"/>
</dbReference>
<accession>A0A1Y1DC35</accession>
<dbReference type="NCBIfam" id="TIGR01733">
    <property type="entry name" value="AA-adenyl-dom"/>
    <property type="match status" value="3"/>
</dbReference>
<evidence type="ECO:0000256" key="2">
    <source>
        <dbReference type="ARBA" id="ARBA00022450"/>
    </source>
</evidence>
<dbReference type="SMART" id="SM00824">
    <property type="entry name" value="PKS_TE"/>
    <property type="match status" value="1"/>
</dbReference>
<feature type="domain" description="Carrier" evidence="7">
    <location>
        <begin position="3483"/>
        <end position="3556"/>
    </location>
</feature>
<keyword evidence="2" id="KW-0596">Phosphopantetheine</keyword>
<proteinExistence type="predicted"/>
<dbReference type="CDD" id="cd19543">
    <property type="entry name" value="DCL_NRPS"/>
    <property type="match status" value="2"/>
</dbReference>
<dbReference type="PROSITE" id="PS00012">
    <property type="entry name" value="PHOSPHOPANTETHEINE"/>
    <property type="match status" value="3"/>
</dbReference>
<evidence type="ECO:0000256" key="3">
    <source>
        <dbReference type="ARBA" id="ARBA00022553"/>
    </source>
</evidence>
<dbReference type="Gene3D" id="2.30.38.10">
    <property type="entry name" value="Luciferase, Domain 3"/>
    <property type="match status" value="2"/>
</dbReference>
<dbReference type="GO" id="GO:0005829">
    <property type="term" value="C:cytosol"/>
    <property type="evidence" value="ECO:0007669"/>
    <property type="project" value="TreeGrafter"/>
</dbReference>
<evidence type="ECO:0000256" key="6">
    <source>
        <dbReference type="SAM" id="MobiDB-lite"/>
    </source>
</evidence>
<dbReference type="FunFam" id="2.30.38.10:FF:000001">
    <property type="entry name" value="Non-ribosomal peptide synthetase PvdI"/>
    <property type="match status" value="3"/>
</dbReference>
<dbReference type="InterPro" id="IPR042099">
    <property type="entry name" value="ANL_N_sf"/>
</dbReference>
<keyword evidence="3" id="KW-0597">Phosphoprotein</keyword>
<dbReference type="NCBIfam" id="NF003417">
    <property type="entry name" value="PRK04813.1"/>
    <property type="match status" value="3"/>
</dbReference>
<dbReference type="InterPro" id="IPR020806">
    <property type="entry name" value="PKS_PP-bd"/>
</dbReference>
<dbReference type="InterPro" id="IPR023213">
    <property type="entry name" value="CAT-like_dom_sf"/>
</dbReference>
<dbReference type="SUPFAM" id="SSF52777">
    <property type="entry name" value="CoA-dependent acyltransferases"/>
    <property type="match status" value="8"/>
</dbReference>
<dbReference type="InterPro" id="IPR010060">
    <property type="entry name" value="NRPS_synth"/>
</dbReference>
<dbReference type="Gene3D" id="3.30.300.30">
    <property type="match status" value="3"/>
</dbReference>
<feature type="domain" description="Carrier" evidence="7">
    <location>
        <begin position="2002"/>
        <end position="2078"/>
    </location>
</feature>
<evidence type="ECO:0000259" key="7">
    <source>
        <dbReference type="PROSITE" id="PS50075"/>
    </source>
</evidence>
<name>A0A1Y1DC35_9PSEU</name>
<dbReference type="Gene3D" id="3.40.50.1820">
    <property type="entry name" value="alpha/beta hydrolase"/>
    <property type="match status" value="1"/>
</dbReference>
<dbReference type="InterPro" id="IPR000873">
    <property type="entry name" value="AMP-dep_synth/lig_dom"/>
</dbReference>
<dbReference type="SUPFAM" id="SSF47336">
    <property type="entry name" value="ACP-like"/>
    <property type="match status" value="3"/>
</dbReference>
<dbReference type="FunFam" id="3.30.300.30:FF:000010">
    <property type="entry name" value="Enterobactin synthetase component F"/>
    <property type="match status" value="2"/>
</dbReference>
<keyword evidence="5" id="KW-0045">Antibiotic biosynthesis</keyword>
<dbReference type="SUPFAM" id="SSF56801">
    <property type="entry name" value="Acetyl-CoA synthetase-like"/>
    <property type="match status" value="3"/>
</dbReference>
<dbReference type="Gene3D" id="1.10.1200.10">
    <property type="entry name" value="ACP-like"/>
    <property type="match status" value="2"/>
</dbReference>
<dbReference type="FunFam" id="3.40.50.12780:FF:000012">
    <property type="entry name" value="Non-ribosomal peptide synthetase"/>
    <property type="match status" value="2"/>
</dbReference>
<sequence>MTQPARPDVLPLTPLQEGLYFHARYEQNATDIYLVQLVVDLEGTVDSARLRGAGQALLARHPNLRAAFRQRRDGSPVQVVPGRATLPWTETDLTVPAETDAELAWQRLMDADRDRGFDPATPPLLRFTLARLPGDRSRLLISHHHILLDGWSVAVLLRELLALYEADGDPGTLPPAPAYRSFLDWLGRQDRAASLAAWRAELAGLGEPACLAPPSHTGTATLGQAYVELAEATTRRLATRARGLGITLNTVVQAAWAVVLGRLTGRDDVVFGSTVAGRPAELPGVESMVGLFINTVPTRVRLRSDEPLRAVLAHVRDQYTRTLDHQHVSLADIQRATGVGELFDTLLVFENYPVDGVTTSGSDRALRVTGARGRDATHYPVTLIVVPGQRLRVRLAHRADLFDGGWADRTLARLGRVLEVIATDPEHLVGRVDVLLPDERGLLASSGAAEVPVATRTLAELWEAQVAATPDAAAVLDHGVTLSYRELDTRAQRLARLLAERGARPERTVGLALPRTAELVVALVAVLKTGAAYLPLDPSYPRDRLAYIIGDARPAVVVTTSTNAAALPDGTPTLLIDAPGEPSTAPVPVPQRHPDHAAYVIYTSGSTGRPKGVAVTHRSVAELVSWAHAEFGPQRLATVLFSTSLNFDVSVFEIFPPLLCGGRIEVVENLLALLEDKRQRWDVGLVSGVPSVLATVLAAGRPAVSPHTVALCGEAVSAQLVTDLEQAFPGARIANIYGPTEATVYATAWYADQERTGTPPIGVPIARNRAYVLDQTLQAVPQGVVGELYLAGGGLARGYAGRADLTAQRFVADPGGKPGERMYRTGDLARWRPDGQLEFVGRADHQVKVRGFRIELGEIESVLVRHPSAARAVVVVRQDQPGDPRLVAYVVPAHESADPTELREHLAAALPGYMVPSAIVVLAALPFTANGKLDRAALPAPGGTRAERDTPGTPREEILCGLFAETLGRPGVGVHDDFFDLGGHSLLATRLISRIRSVFGTDLPVRAVFDAPTVARLARRLTAGGPARLSLRPAPRPAELSLSHAQQRMWVLERLHGTGGAYHIPLAVRLDGPLDPDVLQAAITDVVARHEPLRTTFPEQDGRPRQLVGPPNVVPLHRVSATRDDLAELLAATAARRFDLAHEPPMRAVLVALGAREHVLLLVVHHIAADGWSFGPLARDLGSAYAARRAGVAPDWQPLRVQYADYALWQRDWLGSGAGGSDDSPLARQVAFWQQALAELPAELNLPVDRARSAQPSYRGGTVPIRVDAQLHQALAELAAREKVTVFMVVQAALAVLLHRLGAGEDIPLGTTVAGRTDEALEPLVGLFVNTLVLRTDLSGDPTFRELLARVRDFALGAYEHQDVPFEHLVDLLGVDRSLARHPLFQTMLVFQRPEDATLDLPDLTVRPEPVRTRSAKFDLSINLSEWRAADSTPQGITGLLEYSADLFDADTAQLLVQRLLHVLDEVAAQPSQPVGAVDVLLTGERTSLLDLGRGSPANTATTSEGDEITLPGLVIAQAARTPDAVALVHGEQAVSYAELARRSAALARALTAQGVGPERVVAVAVPRSVDAVVAVLAVLRAGGAYLPLDTKHPAERIAFMLADAQPVCVLSTSSTELPDHGVPRIDVDAVIETVIEAELLPGPHDARLPAYVIYTSGSTGRPKGVVVSHAAAANLVRWAVDFFGPRRLAEVFLSTSLTFDVSVFELFAPLACGGRVEILRDVLALAERAPAVRPNGLVSGVPSAMAALVADGALPAGATTVVLAGEALPATVVSAVLRTVPGARVVNAYGPTEAAVYATTWSTDGPFDGAPPIGRPLAGTRAYVLDRRLRPVPRGVAGELYLAGAGLARGYLRRSGLTAERFVADPFGERGGRMYRTGDLVRWSAGGELEYVGRADAQVKIRGFRIEPGEIEAALTDQPEVAQAAVTVHGQRLVAYVVPAEGCEVDAAGLRRQVAAKLPEYMVPQIVVGLDRLPLTANGKLDRAALPAPPEPRPANTDRTGPRTAAEETLCALFAPLLGLAPDQVSPDDDFFDLGGDSIIAIQLVSRARAAGLLISPQEVFRSRTPGRLAASARALPTSDGTTREPEPRSGPLPPTPAIRTLAARGGPLREFSQAVVLQTPADADLARLTEVLGRLLDHHDALRLRSVVGPRGTGLSLEILPPGTVDPASLLRRVDTAGLADAAWLDLLTEQATAARSQLDLPHGIAVRAVWFDRGPDRLGRLLLTVHHFAVDGVSWRILVEDLAALWDGTRPAPATTSYRRWAELAQQEARRPERAREVELWHAMLAGPNPLLGDRPLAPERDTVATAGALTLRLPADRTRRLFTAVPAAFDARVQEVLLAGLALAVERWRTARGRSSDAGLLVTVEGHGRAAIGDADLSRTVGWFTSFVPVRLHTGRLDRAQAVDAVREQLRALPDDGIGHGLLRHLNPDTAPALASLPAPQIAFNYLGRFSGPASQDTSAAWSYAPERAAFGGGDADLPLGHVLELNAGVWETEEGAQLTASWSWPSALLRERDVAELGELWFAELDELAALADVPVADADEVLPLTPLQEGLLFHTVYDDGGPDVYTVHTVLELAGSLDQERLRAAAQALLVRHPHLGASFHQRPSGRPIQVISGAVAVPWTQVDLSGLDAAERNREWDRLLAGEQHRFDPAVPPLLRMLLVRWAPEHHRLVLTNHHILLDGWSMPILVRELLALYRDPEPSALPRPTAFREFLAWLGRQDRAAAEASWRNALAGLDEPTLLAATGRRGATAERQGTVTVGLAEDTTAALVALTRKHGLTLGTVVQGVWGLLLAGLTGRDDVVFGTTVAGRPPEIPGVEAMIGLFVNTIPVRAQLRPDEPVSVFLSRLQHHHVDLLPHHHLGLAAIQQATGLAELFDTAVVFENYPLGSAAASQRGGLRLVGAEVLDSTHYTLALVAIPGDRLRFRLHHLPGAIPAAEAERIAALLVRLLVAVAENPSIPVGRLDGFATDEERRRVLHEWAGAPAAAPVTLPELFLDQVARTPDAPALAHDGAELSYAELRTRAERLASALALLGAGPEQVVAVVLPRSVERVIAILAVTLTGAAFLPVDPALPEQRIAFLLSDARPLCAVTAPGTELPDRARPRVTVDAEPRRPVSLPERFDPRHPAYLIYTSGSTGTPKGVLVEHGGLGALAALQTTHFDTGEPARVLQFSAPGFDASVIELVMWLAAGATLVIPPAGPLVGDALADALADGRVTHAVLAPAALATLPARPLPYLRVLLMGGEVLSAELTAGWAAGRIMANGYGPTECTVCATVDVPLVPNATQPPTIGRPVPGIRTYVLDRLLRPVPPGAVGELYLAGSGLARGYTHRPGLTAERFTADPFGPPGTRMYRTGDLASWTADGQLRYVGRTDHQVKIRGHRVEPAEVEAALLRHASVAQAVVVAREGRLVGYAVPVPGAAADPADLRELAAGSLPEYMVPSAIVILDRLPLTSNNKIDTAALPAPGPAAPAMRPPATPREELLRDLFAEVLGLAPEQVGTDDRFFDLGGDSILSVQLSGRARTAGLTLTPRQIFEHQTVIRLAAMGELDDQTGVVDTLLQLRAHGDAAPLFCLHPVSGLSWGFAGLLQHIGRDRPVYGIQARGLVDGTGLAGSFAELVADYAALIRRVQPHGPYHLLGWSMGGVIAHSLATALQAAGEEIGLLAMLDSFPEQHESDRQALGDHQVAFRNVLAILGRAEPPSDAVLTEQDFLRLVRAVSDVSASLTDTELLALARVTANNHRLVAEFTPGQYEGDVLFFTAANDPNAHLYTHRAWQPYVSGRVDNHDVPCTHHAMTRPAPLAVIGPTVADRLRTTTERNQ</sequence>
<keyword evidence="4" id="KW-0677">Repeat</keyword>
<evidence type="ECO:0000256" key="4">
    <source>
        <dbReference type="ARBA" id="ARBA00022737"/>
    </source>
</evidence>
<dbReference type="SUPFAM" id="SSF53474">
    <property type="entry name" value="alpha/beta-Hydrolases"/>
    <property type="match status" value="1"/>
</dbReference>
<dbReference type="Gene3D" id="3.40.50.12780">
    <property type="entry name" value="N-terminal domain of ligase-like"/>
    <property type="match status" value="1"/>
</dbReference>
<dbReference type="GO" id="GO:0003824">
    <property type="term" value="F:catalytic activity"/>
    <property type="evidence" value="ECO:0007669"/>
    <property type="project" value="InterPro"/>
</dbReference>
<dbReference type="Pfam" id="PF00550">
    <property type="entry name" value="PP-binding"/>
    <property type="match status" value="3"/>
</dbReference>
<gene>
    <name evidence="8" type="primary">orf6</name>
</gene>
<dbReference type="InterPro" id="IPR025110">
    <property type="entry name" value="AMP-bd_C"/>
</dbReference>
<dbReference type="GO" id="GO:0072330">
    <property type="term" value="P:monocarboxylic acid biosynthetic process"/>
    <property type="evidence" value="ECO:0007669"/>
    <property type="project" value="UniProtKB-ARBA"/>
</dbReference>
<dbReference type="InterPro" id="IPR001031">
    <property type="entry name" value="Thioesterase"/>
</dbReference>
<dbReference type="Pfam" id="PF00668">
    <property type="entry name" value="Condensation"/>
    <property type="match status" value="4"/>
</dbReference>
<dbReference type="SMART" id="SM01294">
    <property type="entry name" value="PKS_PP_betabranch"/>
    <property type="match status" value="1"/>
</dbReference>
<dbReference type="InterPro" id="IPR020802">
    <property type="entry name" value="TesA-like"/>
</dbReference>
<evidence type="ECO:0000313" key="8">
    <source>
        <dbReference type="EMBL" id="BAX90000.1"/>
    </source>
</evidence>
<comment type="cofactor">
    <cofactor evidence="1">
        <name>pantetheine 4'-phosphate</name>
        <dbReference type="ChEBI" id="CHEBI:47942"/>
    </cofactor>
</comment>
<dbReference type="GO" id="GO:0008610">
    <property type="term" value="P:lipid biosynthetic process"/>
    <property type="evidence" value="ECO:0007669"/>
    <property type="project" value="UniProtKB-ARBA"/>
</dbReference>
<dbReference type="FunFam" id="3.40.50.980:FF:000001">
    <property type="entry name" value="Non-ribosomal peptide synthetase"/>
    <property type="match status" value="2"/>
</dbReference>
<dbReference type="Gene3D" id="3.30.559.10">
    <property type="entry name" value="Chloramphenicol acetyltransferase-like domain"/>
    <property type="match status" value="4"/>
</dbReference>
<evidence type="ECO:0000256" key="1">
    <source>
        <dbReference type="ARBA" id="ARBA00001957"/>
    </source>
</evidence>
<feature type="region of interest" description="Disordered" evidence="6">
    <location>
        <begin position="2067"/>
        <end position="2099"/>
    </location>
</feature>
<dbReference type="InterPro" id="IPR006162">
    <property type="entry name" value="Ppantetheine_attach_site"/>
</dbReference>
<dbReference type="GO" id="GO:0044550">
    <property type="term" value="P:secondary metabolite biosynthetic process"/>
    <property type="evidence" value="ECO:0007669"/>
    <property type="project" value="UniProtKB-ARBA"/>
</dbReference>
<dbReference type="GO" id="GO:0031177">
    <property type="term" value="F:phosphopantetheine binding"/>
    <property type="evidence" value="ECO:0007669"/>
    <property type="project" value="InterPro"/>
</dbReference>
<dbReference type="EMBL" id="LC217607">
    <property type="protein sequence ID" value="BAX90000.1"/>
    <property type="molecule type" value="Genomic_DNA"/>
</dbReference>
<organism evidence="8">
    <name type="scientific">Kibdelosporangium sp. AK-AA56</name>
    <dbReference type="NCBI Taxonomy" id="1962669"/>
    <lineage>
        <taxon>Bacteria</taxon>
        <taxon>Bacillati</taxon>
        <taxon>Actinomycetota</taxon>
        <taxon>Actinomycetes</taxon>
        <taxon>Pseudonocardiales</taxon>
        <taxon>Pseudonocardiaceae</taxon>
        <taxon>Kibdelosporangium</taxon>
    </lineage>
</organism>
<dbReference type="InterPro" id="IPR010071">
    <property type="entry name" value="AA_adenyl_dom"/>
</dbReference>
<dbReference type="GO" id="GO:0043041">
    <property type="term" value="P:amino acid activation for nonribosomal peptide biosynthetic process"/>
    <property type="evidence" value="ECO:0007669"/>
    <property type="project" value="TreeGrafter"/>
</dbReference>
<dbReference type="Pfam" id="PF00501">
    <property type="entry name" value="AMP-binding"/>
    <property type="match status" value="3"/>
</dbReference>
<reference evidence="8" key="1">
    <citation type="journal article" date="2017" name="ACS Chem. Biol.">
        <title>N-Phenylacetylation and Nonribosomal Peptide Synthetases with Substrate Promiscuity for Biosynthesis of Heptapeptide Variants, JBIR-78 and JBIR-95.</title>
        <authorList>
            <person name="Takeda K."/>
            <person name="Kemmoku K."/>
            <person name="Satoh Y."/>
            <person name="Ogasawara Y."/>
            <person name="Shin-ya K."/>
            <person name="Dairi T."/>
        </authorList>
    </citation>
    <scope>NUCLEOTIDE SEQUENCE</scope>
    <source>
        <strain evidence="8">AK-AA56</strain>
    </source>
</reference>
<dbReference type="InterPro" id="IPR036736">
    <property type="entry name" value="ACP-like_sf"/>
</dbReference>